<dbReference type="PANTHER" id="PTHR43977">
    <property type="entry name" value="STRUCTURAL MAINTENANCE OF CHROMOSOMES PROTEIN 3"/>
    <property type="match status" value="1"/>
</dbReference>
<evidence type="ECO:0000256" key="1">
    <source>
        <dbReference type="ARBA" id="ARBA00022490"/>
    </source>
</evidence>
<sequence length="1350" mass="149215">MILRRFFGPSVIVVLRLWNPQHSLADRRGGRECRRRFFARRMGEGMHLLRMELENFKSFGGEVTIPLEEGFTAITGPNGSGKSNTLDALEFVLGPKSTKSLRAANVTQLIFNGGKRGRPAKHMSASLVFDNTPDAGSRRRLRVETDEVRFTRTVKLGRKGDPISSYRINDEPSSATEMRRVLAEAGLRAGGYNIVKQGDVTTLATMTPHKRRGVLEEVAGVTAYDDEIRRAGTQRKHVEANIETIDLFEVEQKKRLKDLGKEREQALKFKQLKDELDTARVSLHQSRHRNRSDEVRLLGEERSRYLGEIDDIGEKITDGKKGVLALDEELVKVDSDINEITSGEARGLFEQIRQYQIDIETGGDRIGDQRSIIEEAEEEADVFRTELQGAQSAHEDVQGTLDNASQALEEAKATLKSASAEELEARDAIESGDKAGRDLKRILGRASEAVDEAQTTHAEASLKADLADQNAQISSSKLADLEGEFEEATMVRDDLELVGEDLQGDQPEKDRGSLAEELRRLQKQEAELVGDRDRSELRVRDAERELNKARARQEGRSGTPGSAVTLAALTKLRQSGDVKGILGSLGELTAPKDPSHEEALANALGAGLRSIVVTDDDVAAKCIAWLRQNGGGRATFLPLSKLSTSRPGGRSLIVANNPGIIGFAHDLLDYDSEIETAVRYAGRNTLVVETMEVARRNMGGVRLVTLDGSVIESSGAMTGGSAATSTRNAFGGGSVSSSLDRLETAVEEANLLYSTVEAALRELRVNQQSLRDSIHGLDGDDHSVRLRNWKADIERAQKNVDETRNKVVAATREFERCEEAQTTVRADADEASGNYESAAATRAAAAQALQDHAPDHLSQKLREAERQMTEAERTKLASESAISSSNERLQILSGRVVEIQRQIDKKIEAISTAESRISELEKAIAEANDNLEGLRVQASQFDEEQQTLKDRRDEIVDERASLKASVETMSQKRETLAARIEDLNVQIQQKRETVDEIAAELEEAGIPIPTAEAQLPTVAEAEKSVQGLERRLGHLGNVNMLAIEQYDSTAERIDGLVEDGKLLRSRREQLVSLVDQLESERKTRLMTVFDHVNKNFSRVYEILQPGGSGKLRMENLRNPFDGGLEMDCVPPGKSKNTRRNQLSGGEKSMAALALIFSIQDYEPSPFYYLDEVDQNLDPFNAERIATLCRIRSQQAQFLMVTLRKISLTLADHHVGVTHAGDGRSRLITDFDRAAAIEMGEKFEAERKAQTQTKADRQAMPELPEPRDMPRTPEPLGTPKSLGGLAERAGAEIETSEVEDGVEAEAGTIESLRDRTEDWTEDMGEREEIEQVLAESEEDEVDSEVEQKEAE</sequence>
<dbReference type="InterPro" id="IPR011890">
    <property type="entry name" value="SMC_prok"/>
</dbReference>
<dbReference type="GO" id="GO:0005694">
    <property type="term" value="C:chromosome"/>
    <property type="evidence" value="ECO:0007669"/>
    <property type="project" value="InterPro"/>
</dbReference>
<keyword evidence="4 6" id="KW-0175">Coiled coil</keyword>
<feature type="coiled-coil region" evidence="6">
    <location>
        <begin position="373"/>
        <end position="428"/>
    </location>
</feature>
<comment type="domain">
    <text evidence="6">Contains large globular domains required for ATP hydrolysis at each terminus and a third globular domain forming a flexible hinge near the middle of the molecule. These domains are separated by coiled-coil structures.</text>
</comment>
<reference evidence="9" key="1">
    <citation type="journal article" date="2014" name="Genome Biol. Evol.">
        <title>Pangenome evidence for extensive interdomain horizontal transfer affecting lineage core and shell genes in uncultured planktonic thaumarchaeota and euryarchaeota.</title>
        <authorList>
            <person name="Deschamps P."/>
            <person name="Zivanovic Y."/>
            <person name="Moreira D."/>
            <person name="Rodriguez-Valera F."/>
            <person name="Lopez-Garcia P."/>
        </authorList>
    </citation>
    <scope>NUCLEOTIDE SEQUENCE</scope>
</reference>
<comment type="similarity">
    <text evidence="6">Belongs to the SMC family.</text>
</comment>
<dbReference type="HAMAP" id="MF_01894">
    <property type="entry name" value="Smc_prok"/>
    <property type="match status" value="1"/>
</dbReference>
<evidence type="ECO:0000256" key="3">
    <source>
        <dbReference type="ARBA" id="ARBA00022840"/>
    </source>
</evidence>
<dbReference type="Gene3D" id="3.40.50.300">
    <property type="entry name" value="P-loop containing nucleotide triphosphate hydrolases"/>
    <property type="match status" value="2"/>
</dbReference>
<dbReference type="Gene3D" id="1.20.1060.20">
    <property type="match status" value="1"/>
</dbReference>
<dbReference type="EMBL" id="KF900387">
    <property type="protein sequence ID" value="AIE93143.1"/>
    <property type="molecule type" value="Genomic_DNA"/>
</dbReference>
<dbReference type="Pfam" id="PF06470">
    <property type="entry name" value="SMC_hinge"/>
    <property type="match status" value="1"/>
</dbReference>
<feature type="region of interest" description="Disordered" evidence="7">
    <location>
        <begin position="828"/>
        <end position="884"/>
    </location>
</feature>
<dbReference type="SMART" id="SM00968">
    <property type="entry name" value="SMC_hinge"/>
    <property type="match status" value="1"/>
</dbReference>
<dbReference type="SUPFAM" id="SSF52540">
    <property type="entry name" value="P-loop containing nucleoside triphosphate hydrolases"/>
    <property type="match status" value="1"/>
</dbReference>
<name>A0A075FPI8_9EURY</name>
<feature type="coiled-coil region" evidence="6">
    <location>
        <begin position="739"/>
        <end position="820"/>
    </location>
</feature>
<dbReference type="NCBIfam" id="TIGR02168">
    <property type="entry name" value="SMC_prok_B"/>
    <property type="match status" value="1"/>
</dbReference>
<feature type="compositionally biased region" description="Acidic residues" evidence="7">
    <location>
        <begin position="1293"/>
        <end position="1302"/>
    </location>
</feature>
<dbReference type="NCBIfam" id="TIGR02169">
    <property type="entry name" value="SMC_prok_A"/>
    <property type="match status" value="1"/>
</dbReference>
<dbReference type="Gene3D" id="3.30.70.1620">
    <property type="match status" value="1"/>
</dbReference>
<evidence type="ECO:0000259" key="8">
    <source>
        <dbReference type="SMART" id="SM00968"/>
    </source>
</evidence>
<evidence type="ECO:0000256" key="6">
    <source>
        <dbReference type="HAMAP-Rule" id="MF_01894"/>
    </source>
</evidence>
<evidence type="ECO:0000256" key="4">
    <source>
        <dbReference type="ARBA" id="ARBA00023054"/>
    </source>
</evidence>
<dbReference type="GO" id="GO:0006260">
    <property type="term" value="P:DNA replication"/>
    <property type="evidence" value="ECO:0007669"/>
    <property type="project" value="UniProtKB-UniRule"/>
</dbReference>
<evidence type="ECO:0000256" key="2">
    <source>
        <dbReference type="ARBA" id="ARBA00022741"/>
    </source>
</evidence>
<keyword evidence="5 6" id="KW-0238">DNA-binding</keyword>
<accession>A0A075FPI8</accession>
<dbReference type="InterPro" id="IPR027417">
    <property type="entry name" value="P-loop_NTPase"/>
</dbReference>
<organism evidence="9">
    <name type="scientific">uncultured marine group II/III euryarchaeote AD1000_31_H02</name>
    <dbReference type="NCBI Taxonomy" id="1457754"/>
    <lineage>
        <taxon>Archaea</taxon>
        <taxon>Methanobacteriati</taxon>
        <taxon>Methanobacteriota</taxon>
        <taxon>environmental samples</taxon>
    </lineage>
</organism>
<dbReference type="GO" id="GO:0003677">
    <property type="term" value="F:DNA binding"/>
    <property type="evidence" value="ECO:0007669"/>
    <property type="project" value="UniProtKB-UniRule"/>
</dbReference>
<dbReference type="GO" id="GO:0005524">
    <property type="term" value="F:ATP binding"/>
    <property type="evidence" value="ECO:0007669"/>
    <property type="project" value="UniProtKB-UniRule"/>
</dbReference>
<evidence type="ECO:0000256" key="7">
    <source>
        <dbReference type="SAM" id="MobiDB-lite"/>
    </source>
</evidence>
<feature type="compositionally biased region" description="Basic and acidic residues" evidence="7">
    <location>
        <begin position="852"/>
        <end position="876"/>
    </location>
</feature>
<dbReference type="InterPro" id="IPR010935">
    <property type="entry name" value="SMC_hinge"/>
</dbReference>
<dbReference type="GO" id="GO:0005737">
    <property type="term" value="C:cytoplasm"/>
    <property type="evidence" value="ECO:0007669"/>
    <property type="project" value="UniProtKB-SubCell"/>
</dbReference>
<comment type="subcellular location">
    <subcellularLocation>
        <location evidence="6">Cytoplasm</location>
    </subcellularLocation>
</comment>
<dbReference type="InterPro" id="IPR024704">
    <property type="entry name" value="SMC"/>
</dbReference>
<dbReference type="GO" id="GO:0016887">
    <property type="term" value="F:ATP hydrolysis activity"/>
    <property type="evidence" value="ECO:0007669"/>
    <property type="project" value="InterPro"/>
</dbReference>
<feature type="compositionally biased region" description="Basic and acidic residues" evidence="7">
    <location>
        <begin position="1244"/>
        <end position="1270"/>
    </location>
</feature>
<evidence type="ECO:0000313" key="9">
    <source>
        <dbReference type="EMBL" id="AIE93143.1"/>
    </source>
</evidence>
<feature type="region of interest" description="Disordered" evidence="7">
    <location>
        <begin position="1244"/>
        <end position="1350"/>
    </location>
</feature>
<dbReference type="PIRSF" id="PIRSF005719">
    <property type="entry name" value="SMC"/>
    <property type="match status" value="1"/>
</dbReference>
<dbReference type="GO" id="GO:0007059">
    <property type="term" value="P:chromosome segregation"/>
    <property type="evidence" value="ECO:0007669"/>
    <property type="project" value="UniProtKB-UniRule"/>
</dbReference>
<feature type="compositionally biased region" description="Acidic residues" evidence="7">
    <location>
        <begin position="1318"/>
        <end position="1343"/>
    </location>
</feature>
<dbReference type="SUPFAM" id="SSF57997">
    <property type="entry name" value="Tropomyosin"/>
    <property type="match status" value="2"/>
</dbReference>
<comment type="subunit">
    <text evidence="6">Homodimer.</text>
</comment>
<feature type="compositionally biased region" description="Low complexity" evidence="7">
    <location>
        <begin position="838"/>
        <end position="848"/>
    </location>
</feature>
<keyword evidence="3 6" id="KW-0067">ATP-binding</keyword>
<feature type="binding site" evidence="6">
    <location>
        <begin position="77"/>
        <end position="84"/>
    </location>
    <ligand>
        <name>ATP</name>
        <dbReference type="ChEBI" id="CHEBI:30616"/>
    </ligand>
</feature>
<dbReference type="InterPro" id="IPR003395">
    <property type="entry name" value="RecF/RecN/SMC_N"/>
</dbReference>
<dbReference type="GO" id="GO:0007062">
    <property type="term" value="P:sister chromatid cohesion"/>
    <property type="evidence" value="ECO:0007669"/>
    <property type="project" value="InterPro"/>
</dbReference>
<gene>
    <name evidence="6 9" type="primary">smc</name>
</gene>
<keyword evidence="2 6" id="KW-0547">Nucleotide-binding</keyword>
<protein>
    <recommendedName>
        <fullName evidence="6">Chromosome partition protein Smc</fullName>
    </recommendedName>
</protein>
<feature type="domain" description="SMC hinge" evidence="8">
    <location>
        <begin position="579"/>
        <end position="698"/>
    </location>
</feature>
<dbReference type="SUPFAM" id="SSF75553">
    <property type="entry name" value="Smc hinge domain"/>
    <property type="match status" value="1"/>
</dbReference>
<keyword evidence="1 6" id="KW-0963">Cytoplasm</keyword>
<proteinExistence type="inferred from homology"/>
<dbReference type="InterPro" id="IPR036277">
    <property type="entry name" value="SMC_hinge_sf"/>
</dbReference>
<comment type="function">
    <text evidence="6">Required for chromosome condensation and partitioning.</text>
</comment>
<dbReference type="GO" id="GO:0030261">
    <property type="term" value="P:chromosome condensation"/>
    <property type="evidence" value="ECO:0007669"/>
    <property type="project" value="InterPro"/>
</dbReference>
<evidence type="ECO:0000256" key="5">
    <source>
        <dbReference type="ARBA" id="ARBA00023125"/>
    </source>
</evidence>
<dbReference type="Pfam" id="PF02463">
    <property type="entry name" value="SMC_N"/>
    <property type="match status" value="1"/>
</dbReference>